<comment type="caution">
    <text evidence="1">The sequence shown here is derived from an EMBL/GenBank/DDBJ whole genome shotgun (WGS) entry which is preliminary data.</text>
</comment>
<organism evidence="1 2">
    <name type="scientific">Allacma fusca</name>
    <dbReference type="NCBI Taxonomy" id="39272"/>
    <lineage>
        <taxon>Eukaryota</taxon>
        <taxon>Metazoa</taxon>
        <taxon>Ecdysozoa</taxon>
        <taxon>Arthropoda</taxon>
        <taxon>Hexapoda</taxon>
        <taxon>Collembola</taxon>
        <taxon>Symphypleona</taxon>
        <taxon>Sminthuridae</taxon>
        <taxon>Allacma</taxon>
    </lineage>
</organism>
<sequence>MDYRYLAEVRVSLRARGLVISDSRHDLVPWRGRTENKCAWMETKVMSDLEPDSVSSYAYMCLLLSYSPSFPVSPFLTIISALRLPAHPPSGLDYTLLLLNLSNS</sequence>
<protein>
    <submittedName>
        <fullName evidence="1">Uncharacterized protein</fullName>
    </submittedName>
</protein>
<gene>
    <name evidence="1" type="ORF">AFUS01_LOCUS37958</name>
</gene>
<dbReference type="EMBL" id="CAJVCH010545745">
    <property type="protein sequence ID" value="CAG7828005.1"/>
    <property type="molecule type" value="Genomic_DNA"/>
</dbReference>
<evidence type="ECO:0000313" key="2">
    <source>
        <dbReference type="Proteomes" id="UP000708208"/>
    </source>
</evidence>
<dbReference type="Proteomes" id="UP000708208">
    <property type="component" value="Unassembled WGS sequence"/>
</dbReference>
<name>A0A8J2LTY2_9HEXA</name>
<keyword evidence="2" id="KW-1185">Reference proteome</keyword>
<reference evidence="1" key="1">
    <citation type="submission" date="2021-06" db="EMBL/GenBank/DDBJ databases">
        <authorList>
            <person name="Hodson N. C."/>
            <person name="Mongue J. A."/>
            <person name="Jaron S. K."/>
        </authorList>
    </citation>
    <scope>NUCLEOTIDE SEQUENCE</scope>
</reference>
<dbReference type="AlphaFoldDB" id="A0A8J2LTY2"/>
<accession>A0A8J2LTY2</accession>
<proteinExistence type="predicted"/>
<evidence type="ECO:0000313" key="1">
    <source>
        <dbReference type="EMBL" id="CAG7828005.1"/>
    </source>
</evidence>